<comment type="caution">
    <text evidence="2">The sequence shown here is derived from an EMBL/GenBank/DDBJ whole genome shotgun (WGS) entry which is preliminary data.</text>
</comment>
<evidence type="ECO:0000256" key="1">
    <source>
        <dbReference type="SAM" id="SignalP"/>
    </source>
</evidence>
<sequence>MKTPDYLLIATAFLLTSTAFAEEAPTFQDSTLSIPRIDTVTKVGQFQNAQFKQAKDGRWDLLSVTETKLATIEADSVLVTNTKPAQAFVKASGYFPSGCYGLGSINVRKKDNLFEVAIHQVELQTFAVCTQALVPFNITVPLDIYGSASGTYQVSVNNGGKRSFTLTSDNYLQE</sequence>
<accession>A0ABY3CDX6</accession>
<proteinExistence type="predicted"/>
<keyword evidence="1" id="KW-0732">Signal</keyword>
<dbReference type="RefSeq" id="WP_127028937.1">
    <property type="nucleotide sequence ID" value="NZ_RYFG02000024.1"/>
</dbReference>
<reference evidence="2 3" key="1">
    <citation type="journal article" date="2019" name="Antonie Van Leeuwenhoek">
        <title>Description of 'Ca. Methylobacter oryzae' KRF1, a novel species from the environmentally important Methylobacter clade 2.</title>
        <authorList>
            <person name="Khatri K."/>
            <person name="Mohite J.A."/>
            <person name="Pandit P.S."/>
            <person name="Bahulikar R."/>
            <person name="Rahalkar M.C."/>
        </authorList>
    </citation>
    <scope>NUCLEOTIDE SEQUENCE [LARGE SCALE GENOMIC DNA]</scope>
    <source>
        <strain evidence="2 3">KRF1</strain>
    </source>
</reference>
<dbReference type="Proteomes" id="UP000733744">
    <property type="component" value="Unassembled WGS sequence"/>
</dbReference>
<gene>
    <name evidence="2" type="ORF">EKO24_004645</name>
</gene>
<feature type="signal peptide" evidence="1">
    <location>
        <begin position="1"/>
        <end position="21"/>
    </location>
</feature>
<keyword evidence="3" id="KW-1185">Reference proteome</keyword>
<feature type="chain" id="PRO_5046367656" evidence="1">
    <location>
        <begin position="22"/>
        <end position="174"/>
    </location>
</feature>
<organism evidence="2 3">
    <name type="scientific">Candidatus Methylobacter oryzae</name>
    <dbReference type="NCBI Taxonomy" id="2497749"/>
    <lineage>
        <taxon>Bacteria</taxon>
        <taxon>Pseudomonadati</taxon>
        <taxon>Pseudomonadota</taxon>
        <taxon>Gammaproteobacteria</taxon>
        <taxon>Methylococcales</taxon>
        <taxon>Methylococcaceae</taxon>
        <taxon>Methylobacter</taxon>
    </lineage>
</organism>
<name>A0ABY3CDX6_9GAMM</name>
<evidence type="ECO:0000313" key="2">
    <source>
        <dbReference type="EMBL" id="TRX00895.1"/>
    </source>
</evidence>
<evidence type="ECO:0000313" key="3">
    <source>
        <dbReference type="Proteomes" id="UP000733744"/>
    </source>
</evidence>
<dbReference type="EMBL" id="RYFG02000024">
    <property type="protein sequence ID" value="TRX00895.1"/>
    <property type="molecule type" value="Genomic_DNA"/>
</dbReference>
<protein>
    <submittedName>
        <fullName evidence="2">Uncharacterized protein</fullName>
    </submittedName>
</protein>